<evidence type="ECO:0000313" key="8">
    <source>
        <dbReference type="EMBL" id="VDN50256.1"/>
    </source>
</evidence>
<keyword evidence="7" id="KW-0812">Transmembrane</keyword>
<proteinExistence type="inferred from homology"/>
<keyword evidence="4" id="KW-0460">Magnesium</keyword>
<name>A0A0N4U8I8_DRAME</name>
<dbReference type="EMBL" id="UYYG01000002">
    <property type="protein sequence ID" value="VDN50256.1"/>
    <property type="molecule type" value="Genomic_DNA"/>
</dbReference>
<evidence type="ECO:0000256" key="4">
    <source>
        <dbReference type="ARBA" id="ARBA00022842"/>
    </source>
</evidence>
<dbReference type="OrthoDB" id="10257492at2759"/>
<reference evidence="11" key="1">
    <citation type="submission" date="2017-02" db="UniProtKB">
        <authorList>
            <consortium name="WormBaseParasite"/>
        </authorList>
    </citation>
    <scope>IDENTIFICATION</scope>
</reference>
<dbReference type="WBParaSite" id="DME_0000336301-mRNA-1">
    <property type="protein sequence ID" value="DME_0000336301-mRNA-1"/>
    <property type="gene ID" value="DME_0000336301"/>
</dbReference>
<evidence type="ECO:0000313" key="11">
    <source>
        <dbReference type="WBParaSite" id="DME_0000336301-mRNA-1"/>
    </source>
</evidence>
<dbReference type="GO" id="GO:0042811">
    <property type="term" value="P:pheromone biosynthetic process"/>
    <property type="evidence" value="ECO:0007669"/>
    <property type="project" value="UniProtKB-ARBA"/>
</dbReference>
<dbReference type="InterPro" id="IPR039702">
    <property type="entry name" value="FPS1-like"/>
</dbReference>
<evidence type="ECO:0000256" key="6">
    <source>
        <dbReference type="RuleBase" id="RU004466"/>
    </source>
</evidence>
<evidence type="ECO:0000256" key="3">
    <source>
        <dbReference type="ARBA" id="ARBA00022723"/>
    </source>
</evidence>
<evidence type="ECO:0000256" key="7">
    <source>
        <dbReference type="SAM" id="Phobius"/>
    </source>
</evidence>
<dbReference type="GO" id="GO:0004161">
    <property type="term" value="F:dimethylallyltranstransferase activity"/>
    <property type="evidence" value="ECO:0007669"/>
    <property type="project" value="TreeGrafter"/>
</dbReference>
<dbReference type="Pfam" id="PF00348">
    <property type="entry name" value="polyprenyl_synt"/>
    <property type="match status" value="1"/>
</dbReference>
<keyword evidence="7" id="KW-0472">Membrane</keyword>
<dbReference type="PANTHER" id="PTHR11525:SF0">
    <property type="entry name" value="FARNESYL PYROPHOSPHATE SYNTHASE"/>
    <property type="match status" value="1"/>
</dbReference>
<evidence type="ECO:0000256" key="2">
    <source>
        <dbReference type="ARBA" id="ARBA00022679"/>
    </source>
</evidence>
<keyword evidence="10" id="KW-1185">Reference proteome</keyword>
<keyword evidence="3" id="KW-0479">Metal-binding</keyword>
<dbReference type="Gene3D" id="1.10.600.10">
    <property type="entry name" value="Farnesyl Diphosphate Synthase"/>
    <property type="match status" value="1"/>
</dbReference>
<dbReference type="InterPro" id="IPR008949">
    <property type="entry name" value="Isoprenoid_synthase_dom_sf"/>
</dbReference>
<evidence type="ECO:0000313" key="9">
    <source>
        <dbReference type="Proteomes" id="UP000038040"/>
    </source>
</evidence>
<accession>A0A0N4U8I8</accession>
<keyword evidence="7" id="KW-1133">Transmembrane helix</keyword>
<comment type="similarity">
    <text evidence="6">Belongs to the FPP/GGPP synthase family.</text>
</comment>
<gene>
    <name evidence="8" type="ORF">DME_LOCUS229</name>
</gene>
<dbReference type="Proteomes" id="UP000038040">
    <property type="component" value="Unplaced"/>
</dbReference>
<evidence type="ECO:0000313" key="10">
    <source>
        <dbReference type="Proteomes" id="UP000274756"/>
    </source>
</evidence>
<dbReference type="Proteomes" id="UP000274756">
    <property type="component" value="Unassembled WGS sequence"/>
</dbReference>
<evidence type="ECO:0000256" key="5">
    <source>
        <dbReference type="ARBA" id="ARBA00033740"/>
    </source>
</evidence>
<dbReference type="GO" id="GO:0046872">
    <property type="term" value="F:metal ion binding"/>
    <property type="evidence" value="ECO:0007669"/>
    <property type="project" value="UniProtKB-KW"/>
</dbReference>
<dbReference type="PANTHER" id="PTHR11525">
    <property type="entry name" value="FARNESYL-PYROPHOSPHATE SYNTHETASE"/>
    <property type="match status" value="1"/>
</dbReference>
<sequence length="278" mass="31795">MIKEIIDALTNIKLDIIRKCVSNLTKDSSIYCSQRVDNLFNHVVFGGKYERSQLLISTYKALDRDASSKRILEVTKVAACLEICQAFLLTIDDIMDDSIKRRGKNCWHTLPSIGLNACNDAILLDCIVHDVLNDALVQDCENFLEILFTVNLIYIIELHFRYRDIVNNKTSYYSFYSPIKIACLLADQPLVPSQWKSLAFKSGYLFQAQDDYIDCFGESIITGKIGSDLREGKCTWIICKALDQTVSRPDIRRTLTVCCDYIFFIIILKLIAIIKIFL</sequence>
<protein>
    <submittedName>
        <fullName evidence="11">Farnesyl pyrophosphate synthase</fullName>
    </submittedName>
</protein>
<dbReference type="GO" id="GO:0045337">
    <property type="term" value="P:farnesyl diphosphate biosynthetic process"/>
    <property type="evidence" value="ECO:0007669"/>
    <property type="project" value="TreeGrafter"/>
</dbReference>
<comment type="cofactor">
    <cofactor evidence="1">
        <name>Mg(2+)</name>
        <dbReference type="ChEBI" id="CHEBI:18420"/>
    </cofactor>
</comment>
<dbReference type="SUPFAM" id="SSF48576">
    <property type="entry name" value="Terpenoid synthases"/>
    <property type="match status" value="1"/>
</dbReference>
<organism evidence="9 11">
    <name type="scientific">Dracunculus medinensis</name>
    <name type="common">Guinea worm</name>
    <dbReference type="NCBI Taxonomy" id="318479"/>
    <lineage>
        <taxon>Eukaryota</taxon>
        <taxon>Metazoa</taxon>
        <taxon>Ecdysozoa</taxon>
        <taxon>Nematoda</taxon>
        <taxon>Chromadorea</taxon>
        <taxon>Rhabditida</taxon>
        <taxon>Spirurina</taxon>
        <taxon>Dracunculoidea</taxon>
        <taxon>Dracunculidae</taxon>
        <taxon>Dracunculus</taxon>
    </lineage>
</organism>
<dbReference type="InterPro" id="IPR000092">
    <property type="entry name" value="Polyprenyl_synt"/>
</dbReference>
<feature type="transmembrane region" description="Helical" evidence="7">
    <location>
        <begin position="261"/>
        <end position="277"/>
    </location>
</feature>
<dbReference type="GO" id="GO:0005737">
    <property type="term" value="C:cytoplasm"/>
    <property type="evidence" value="ECO:0007669"/>
    <property type="project" value="TreeGrafter"/>
</dbReference>
<evidence type="ECO:0000256" key="1">
    <source>
        <dbReference type="ARBA" id="ARBA00001946"/>
    </source>
</evidence>
<comment type="pathway">
    <text evidence="5">Pheromone biosynthesis.</text>
</comment>
<dbReference type="STRING" id="318479.A0A0N4U8I8"/>
<dbReference type="GO" id="GO:0004337">
    <property type="term" value="F:(2E,6E)-farnesyl diphosphate synthase activity"/>
    <property type="evidence" value="ECO:0007669"/>
    <property type="project" value="TreeGrafter"/>
</dbReference>
<keyword evidence="2 6" id="KW-0808">Transferase</keyword>
<dbReference type="AlphaFoldDB" id="A0A0N4U8I8"/>
<reference evidence="8 10" key="2">
    <citation type="submission" date="2018-11" db="EMBL/GenBank/DDBJ databases">
        <authorList>
            <consortium name="Pathogen Informatics"/>
        </authorList>
    </citation>
    <scope>NUCLEOTIDE SEQUENCE [LARGE SCALE GENOMIC DNA]</scope>
</reference>